<keyword evidence="1" id="KW-0812">Transmembrane</keyword>
<accession>A0A7Y8RN10</accession>
<dbReference type="AlphaFoldDB" id="A0A7Y8RN10"/>
<keyword evidence="1" id="KW-0472">Membrane</keyword>
<organism evidence="2 3">
    <name type="scientific">Pseudomonas allii</name>
    <dbReference type="NCBI Taxonomy" id="2740531"/>
    <lineage>
        <taxon>Bacteria</taxon>
        <taxon>Pseudomonadati</taxon>
        <taxon>Pseudomonadota</taxon>
        <taxon>Gammaproteobacteria</taxon>
        <taxon>Pseudomonadales</taxon>
        <taxon>Pseudomonadaceae</taxon>
        <taxon>Pseudomonas</taxon>
    </lineage>
</organism>
<sequence>VAVGRLGSVAGPLAAGQLLAAGAGTAGVLLATSPGVVIAALTIISVMVRKAPLNRHAPGAAGHTNA</sequence>
<feature type="transmembrane region" description="Helical" evidence="1">
    <location>
        <begin position="20"/>
        <end position="48"/>
    </location>
</feature>
<keyword evidence="1" id="KW-1133">Transmembrane helix</keyword>
<evidence type="ECO:0000313" key="2">
    <source>
        <dbReference type="EMBL" id="NWN61515.1"/>
    </source>
</evidence>
<evidence type="ECO:0000256" key="1">
    <source>
        <dbReference type="SAM" id="Phobius"/>
    </source>
</evidence>
<reference evidence="2 3" key="1">
    <citation type="submission" date="2020-05" db="EMBL/GenBank/DDBJ databases">
        <title>Onion-isolated Pseudomonas sp.</title>
        <authorList>
            <person name="Fujikawa T."/>
            <person name="Sawada H."/>
        </authorList>
    </citation>
    <scope>NUCLEOTIDE SEQUENCE [LARGE SCALE GENOMIC DNA]</scope>
    <source>
        <strain evidence="2 3">MAFF 301512</strain>
    </source>
</reference>
<gene>
    <name evidence="2" type="ORF">HT123_10275</name>
</gene>
<comment type="caution">
    <text evidence="2">The sequence shown here is derived from an EMBL/GenBank/DDBJ whole genome shotgun (WGS) entry which is preliminary data.</text>
</comment>
<proteinExistence type="predicted"/>
<feature type="non-terminal residue" evidence="2">
    <location>
        <position position="1"/>
    </location>
</feature>
<dbReference type="EMBL" id="JABUHS010000071">
    <property type="protein sequence ID" value="NWN61515.1"/>
    <property type="molecule type" value="Genomic_DNA"/>
</dbReference>
<protein>
    <submittedName>
        <fullName evidence="2">3-(3-hydroxy-phenyl)propionate transporter MhpT</fullName>
    </submittedName>
</protein>
<dbReference type="Proteomes" id="UP000543908">
    <property type="component" value="Unassembled WGS sequence"/>
</dbReference>
<name>A0A7Y8RN10_9PSED</name>
<evidence type="ECO:0000313" key="3">
    <source>
        <dbReference type="Proteomes" id="UP000543908"/>
    </source>
</evidence>